<feature type="region of interest" description="Disordered" evidence="1">
    <location>
        <begin position="27"/>
        <end position="50"/>
    </location>
</feature>
<dbReference type="Proteomes" id="UP000316770">
    <property type="component" value="Chromosome"/>
</dbReference>
<evidence type="ECO:0000313" key="2">
    <source>
        <dbReference type="EMBL" id="QDV55536.1"/>
    </source>
</evidence>
<keyword evidence="3" id="KW-1185">Reference proteome</keyword>
<name>A0A518IR14_9BACT</name>
<dbReference type="EMBL" id="CP036318">
    <property type="protein sequence ID" value="QDV55536.1"/>
    <property type="molecule type" value="Genomic_DNA"/>
</dbReference>
<evidence type="ECO:0000256" key="1">
    <source>
        <dbReference type="SAM" id="MobiDB-lite"/>
    </source>
</evidence>
<sequence length="174" mass="19169">MALRRSLHRLLLCPLLFAPLLGCKSESNSPPPQAPVSESTVLTDPAEPTEDSRVELHDLKAWFDEPNICYFEVQYDFVSGKPSHSYRVEVAFPGSENAGTKEMASWELKQSGKIRDGFAIHSMPIREMTVKMTEAFSPQDGYHAISDELTTAIDKLPADTEPTADAEPASGESD</sequence>
<feature type="region of interest" description="Disordered" evidence="1">
    <location>
        <begin position="147"/>
        <end position="174"/>
    </location>
</feature>
<proteinExistence type="predicted"/>
<accession>A0A518IR14</accession>
<gene>
    <name evidence="2" type="ORF">Mal33_15130</name>
</gene>
<protein>
    <submittedName>
        <fullName evidence="2">Uncharacterized protein</fullName>
    </submittedName>
</protein>
<evidence type="ECO:0000313" key="3">
    <source>
        <dbReference type="Proteomes" id="UP000316770"/>
    </source>
</evidence>
<reference evidence="2 3" key="1">
    <citation type="submission" date="2019-02" db="EMBL/GenBank/DDBJ databases">
        <title>Deep-cultivation of Planctomycetes and their phenomic and genomic characterization uncovers novel biology.</title>
        <authorList>
            <person name="Wiegand S."/>
            <person name="Jogler M."/>
            <person name="Boedeker C."/>
            <person name="Pinto D."/>
            <person name="Vollmers J."/>
            <person name="Rivas-Marin E."/>
            <person name="Kohn T."/>
            <person name="Peeters S.H."/>
            <person name="Heuer A."/>
            <person name="Rast P."/>
            <person name="Oberbeckmann S."/>
            <person name="Bunk B."/>
            <person name="Jeske O."/>
            <person name="Meyerdierks A."/>
            <person name="Storesund J.E."/>
            <person name="Kallscheuer N."/>
            <person name="Luecker S."/>
            <person name="Lage O.M."/>
            <person name="Pohl T."/>
            <person name="Merkel B.J."/>
            <person name="Hornburger P."/>
            <person name="Mueller R.-W."/>
            <person name="Bruemmer F."/>
            <person name="Labrenz M."/>
            <person name="Spormann A.M."/>
            <person name="Op den Camp H."/>
            <person name="Overmann J."/>
            <person name="Amann R."/>
            <person name="Jetten M.S.M."/>
            <person name="Mascher T."/>
            <person name="Medema M.H."/>
            <person name="Devos D.P."/>
            <person name="Kaster A.-K."/>
            <person name="Ovreas L."/>
            <person name="Rohde M."/>
            <person name="Galperin M.Y."/>
            <person name="Jogler C."/>
        </authorList>
    </citation>
    <scope>NUCLEOTIDE SEQUENCE [LARGE SCALE GENOMIC DNA]</scope>
    <source>
        <strain evidence="2 3">Mal33</strain>
    </source>
</reference>
<dbReference type="AlphaFoldDB" id="A0A518IR14"/>
<organism evidence="2 3">
    <name type="scientific">Rosistilla oblonga</name>
    <dbReference type="NCBI Taxonomy" id="2527990"/>
    <lineage>
        <taxon>Bacteria</taxon>
        <taxon>Pseudomonadati</taxon>
        <taxon>Planctomycetota</taxon>
        <taxon>Planctomycetia</taxon>
        <taxon>Pirellulales</taxon>
        <taxon>Pirellulaceae</taxon>
        <taxon>Rosistilla</taxon>
    </lineage>
</organism>